<feature type="compositionally biased region" description="Basic and acidic residues" evidence="2">
    <location>
        <begin position="538"/>
        <end position="571"/>
    </location>
</feature>
<dbReference type="PANTHER" id="PTHR31432:SF0">
    <property type="entry name" value="INTRAFLAGELLAR TRANSPORT PROTEIN 74 HOMOLOG"/>
    <property type="match status" value="1"/>
</dbReference>
<keyword evidence="1" id="KW-0175">Coiled coil</keyword>
<feature type="region of interest" description="Disordered" evidence="2">
    <location>
        <begin position="376"/>
        <end position="395"/>
    </location>
</feature>
<feature type="region of interest" description="Disordered" evidence="2">
    <location>
        <begin position="1"/>
        <end position="72"/>
    </location>
</feature>
<feature type="compositionally biased region" description="Basic and acidic residues" evidence="2">
    <location>
        <begin position="315"/>
        <end position="341"/>
    </location>
</feature>
<dbReference type="GO" id="GO:0005929">
    <property type="term" value="C:cilium"/>
    <property type="evidence" value="ECO:0007669"/>
    <property type="project" value="TreeGrafter"/>
</dbReference>
<dbReference type="Proteomes" id="UP000054498">
    <property type="component" value="Unassembled WGS sequence"/>
</dbReference>
<gene>
    <name evidence="3" type="ORF">MNEG_2820</name>
</gene>
<protein>
    <submittedName>
        <fullName evidence="3">Intraflagellar transport protein 74/72</fullName>
    </submittedName>
</protein>
<feature type="region of interest" description="Disordered" evidence="2">
    <location>
        <begin position="84"/>
        <end position="109"/>
    </location>
</feature>
<dbReference type="RefSeq" id="XP_013904156.1">
    <property type="nucleotide sequence ID" value="XM_014048702.1"/>
</dbReference>
<feature type="region of interest" description="Disordered" evidence="2">
    <location>
        <begin position="314"/>
        <end position="341"/>
    </location>
</feature>
<feature type="coiled-coil region" evidence="1">
    <location>
        <begin position="119"/>
        <end position="235"/>
    </location>
</feature>
<reference evidence="3 4" key="1">
    <citation type="journal article" date="2013" name="BMC Genomics">
        <title>Reconstruction of the lipid metabolism for the microalga Monoraphidium neglectum from its genome sequence reveals characteristics suitable for biofuel production.</title>
        <authorList>
            <person name="Bogen C."/>
            <person name="Al-Dilaimi A."/>
            <person name="Albersmeier A."/>
            <person name="Wichmann J."/>
            <person name="Grundmann M."/>
            <person name="Rupp O."/>
            <person name="Lauersen K.J."/>
            <person name="Blifernez-Klassen O."/>
            <person name="Kalinowski J."/>
            <person name="Goesmann A."/>
            <person name="Mussgnug J.H."/>
            <person name="Kruse O."/>
        </authorList>
    </citation>
    <scope>NUCLEOTIDE SEQUENCE [LARGE SCALE GENOMIC DNA]</scope>
    <source>
        <strain evidence="3 4">SAG 48.87</strain>
    </source>
</reference>
<keyword evidence="3" id="KW-0969">Cilium</keyword>
<evidence type="ECO:0000313" key="4">
    <source>
        <dbReference type="Proteomes" id="UP000054498"/>
    </source>
</evidence>
<dbReference type="GO" id="GO:0048487">
    <property type="term" value="F:beta-tubulin binding"/>
    <property type="evidence" value="ECO:0007669"/>
    <property type="project" value="InterPro"/>
</dbReference>
<keyword evidence="4" id="KW-1185">Reference proteome</keyword>
<dbReference type="OrthoDB" id="444379at2759"/>
<organism evidence="3 4">
    <name type="scientific">Monoraphidium neglectum</name>
    <dbReference type="NCBI Taxonomy" id="145388"/>
    <lineage>
        <taxon>Eukaryota</taxon>
        <taxon>Viridiplantae</taxon>
        <taxon>Chlorophyta</taxon>
        <taxon>core chlorophytes</taxon>
        <taxon>Chlorophyceae</taxon>
        <taxon>CS clade</taxon>
        <taxon>Sphaeropleales</taxon>
        <taxon>Selenastraceae</taxon>
        <taxon>Monoraphidium</taxon>
    </lineage>
</organism>
<dbReference type="GO" id="GO:0030992">
    <property type="term" value="C:intraciliary transport particle B"/>
    <property type="evidence" value="ECO:0007669"/>
    <property type="project" value="InterPro"/>
</dbReference>
<dbReference type="KEGG" id="mng:MNEG_2820"/>
<sequence length="633" mass="66476">MERPGSRGSLALAAAGISKAPTGSPIERPERPNTANANSRLTTGQPQQQAAASGGARGGTAQPPGTAMKHGGVLGGAAAIVRGTPAPSARPLTQQGVGGLAKPGTSAGGRQVLDRNYFLSQLRQKRQEIINATHELQEEVEELQQHQAAAARANKRAGELQAQVRALQESLADANIVLDKAGLHAPLDSIAAELDAAKSRNNEQRARAEGMAADRMALEAAARQAEARVADLEAAAEARLATLPPGQRAAYQALQQEHEGLLADAAAREAALAELDEAVAAAEGELGRNPAKRRTLELQEAVRQLQQQHADLAAAEERAKATPEEQREALMSKAPPEKGTAHVDVEVKRDNAELERLAAEAKATQEEVRALEARQQQAGAAGGGGCGGVRADAEDERARREKFEELCAKDREITAFMDAFPARREDKRRELAERRDAAEAAIERLARQLAAGGGVGAAPARAAQAARPEQQHAPAEGSAAELSARSAELAKIQGLGAKITEELAALDRRISEAEAEAGKLSDVGAARAAAEARQAELESKREELARGRDAAKAALSEKTRRQEAKESELSHHPAWPAARRAEEHLASLQQQAAAARAAVVARAAEADCSELAARVASLVSEVNALLLANPMTG</sequence>
<evidence type="ECO:0000313" key="3">
    <source>
        <dbReference type="EMBL" id="KIZ05137.1"/>
    </source>
</evidence>
<feature type="region of interest" description="Disordered" evidence="2">
    <location>
        <begin position="538"/>
        <end position="573"/>
    </location>
</feature>
<keyword evidence="3" id="KW-0282">Flagellum</keyword>
<feature type="region of interest" description="Disordered" evidence="2">
    <location>
        <begin position="460"/>
        <end position="481"/>
    </location>
</feature>
<dbReference type="GO" id="GO:0035735">
    <property type="term" value="P:intraciliary transport involved in cilium assembly"/>
    <property type="evidence" value="ECO:0007669"/>
    <property type="project" value="TreeGrafter"/>
</dbReference>
<evidence type="ECO:0000256" key="2">
    <source>
        <dbReference type="SAM" id="MobiDB-lite"/>
    </source>
</evidence>
<proteinExistence type="predicted"/>
<dbReference type="InterPro" id="IPR029602">
    <property type="entry name" value="IFT74"/>
</dbReference>
<accession>A0A0D2MXQ8</accession>
<name>A0A0D2MXQ8_9CHLO</name>
<dbReference type="AlphaFoldDB" id="A0A0D2MXQ8"/>
<dbReference type="EMBL" id="KK100552">
    <property type="protein sequence ID" value="KIZ05137.1"/>
    <property type="molecule type" value="Genomic_DNA"/>
</dbReference>
<feature type="compositionally biased region" description="Low complexity" evidence="2">
    <location>
        <begin position="42"/>
        <end position="62"/>
    </location>
</feature>
<dbReference type="PANTHER" id="PTHR31432">
    <property type="entry name" value="INTRAFLAGELLAR TRANSPORT PROTEIN 74 HOMOLOG"/>
    <property type="match status" value="1"/>
</dbReference>
<keyword evidence="3" id="KW-0966">Cell projection</keyword>
<evidence type="ECO:0000256" key="1">
    <source>
        <dbReference type="SAM" id="Coils"/>
    </source>
</evidence>
<dbReference type="STRING" id="145388.A0A0D2MXQ8"/>
<dbReference type="GeneID" id="25735698"/>